<dbReference type="BioCyc" id="MMAZ1236903:G139K-451-MONOMER"/>
<reference evidence="1 2" key="1">
    <citation type="journal article" date="2013" name="Genome Announc.">
        <title>Complete Genome of a Methanosarcina mazei Strain Isolated from Sediment Samples from an Amazonian Flooded Area.</title>
        <authorList>
            <person name="Assis das Gracas D."/>
            <person name="Thiago Juca Ramos R."/>
            <person name="Vieira Araujo A.C."/>
            <person name="Zahlouth R."/>
            <person name="Ribeiro Carneiro A."/>
            <person name="Souza Lopes T."/>
            <person name="Azevedo Barauna R."/>
            <person name="Azevedo V."/>
            <person name="Cruz Schneider M.P."/>
            <person name="Pellizari V.H."/>
            <person name="Silva A."/>
        </authorList>
    </citation>
    <scope>NUCLEOTIDE SEQUENCE [LARGE SCALE GENOMIC DNA]</scope>
    <source>
        <strain evidence="1 2">Tuc01</strain>
    </source>
</reference>
<dbReference type="AlphaFoldDB" id="M1Q0V9"/>
<evidence type="ECO:0000313" key="2">
    <source>
        <dbReference type="Proteomes" id="UP000011718"/>
    </source>
</evidence>
<organism evidence="1 2">
    <name type="scientific">Methanosarcina mazei Tuc01</name>
    <dbReference type="NCBI Taxonomy" id="1236903"/>
    <lineage>
        <taxon>Archaea</taxon>
        <taxon>Methanobacteriati</taxon>
        <taxon>Methanobacteriota</taxon>
        <taxon>Stenosarchaea group</taxon>
        <taxon>Methanomicrobia</taxon>
        <taxon>Methanosarcinales</taxon>
        <taxon>Methanosarcinaceae</taxon>
        <taxon>Methanosarcina</taxon>
    </lineage>
</organism>
<name>M1Q0V9_METMZ</name>
<dbReference type="HOGENOM" id="CLU_3227823_0_0_2"/>
<proteinExistence type="predicted"/>
<gene>
    <name evidence="1" type="ORF">MmTuc01_0466</name>
</gene>
<sequence>MPAPFQETISIPYVVSSIITLELTGSSFSRGKIDTFPGFLKEA</sequence>
<dbReference type="Proteomes" id="UP000011718">
    <property type="component" value="Chromosome"/>
</dbReference>
<dbReference type="EMBL" id="CP004144">
    <property type="protein sequence ID" value="AGF95900.1"/>
    <property type="molecule type" value="Genomic_DNA"/>
</dbReference>
<dbReference type="KEGG" id="mmaz:MmTuc01_0466"/>
<evidence type="ECO:0000313" key="1">
    <source>
        <dbReference type="EMBL" id="AGF95900.1"/>
    </source>
</evidence>
<protein>
    <submittedName>
        <fullName evidence="1">Uncharacterized protein</fullName>
    </submittedName>
</protein>
<accession>M1Q0V9</accession>